<evidence type="ECO:0008006" key="3">
    <source>
        <dbReference type="Google" id="ProtNLM"/>
    </source>
</evidence>
<dbReference type="RefSeq" id="WP_171153104.1">
    <property type="nucleotide sequence ID" value="NZ_JABENB010000001.1"/>
</dbReference>
<proteinExistence type="predicted"/>
<keyword evidence="2" id="KW-1185">Reference proteome</keyword>
<name>A0A849AKF0_9MICO</name>
<reference evidence="1 2" key="1">
    <citation type="submission" date="2020-05" db="EMBL/GenBank/DDBJ databases">
        <title>Flexivirga sp. ID2601S isolated from air conditioner.</title>
        <authorList>
            <person name="Kim D.H."/>
        </authorList>
    </citation>
    <scope>NUCLEOTIDE SEQUENCE [LARGE SCALE GENOMIC DNA]</scope>
    <source>
        <strain evidence="1 2">ID2601S</strain>
    </source>
</reference>
<protein>
    <recommendedName>
        <fullName evidence="3">DUF559 domain-containing protein</fullName>
    </recommendedName>
</protein>
<evidence type="ECO:0000313" key="1">
    <source>
        <dbReference type="EMBL" id="NNG38870.1"/>
    </source>
</evidence>
<dbReference type="EMBL" id="JABENB010000001">
    <property type="protein sequence ID" value="NNG38870.1"/>
    <property type="molecule type" value="Genomic_DNA"/>
</dbReference>
<dbReference type="SUPFAM" id="SSF52980">
    <property type="entry name" value="Restriction endonuclease-like"/>
    <property type="match status" value="1"/>
</dbReference>
<dbReference type="InterPro" id="IPR011335">
    <property type="entry name" value="Restrct_endonuc-II-like"/>
</dbReference>
<accession>A0A849AKF0</accession>
<dbReference type="AlphaFoldDB" id="A0A849AKF0"/>
<organism evidence="1 2">
    <name type="scientific">Flexivirga aerilata</name>
    <dbReference type="NCBI Taxonomy" id="1656889"/>
    <lineage>
        <taxon>Bacteria</taxon>
        <taxon>Bacillati</taxon>
        <taxon>Actinomycetota</taxon>
        <taxon>Actinomycetes</taxon>
        <taxon>Micrococcales</taxon>
        <taxon>Dermacoccaceae</taxon>
        <taxon>Flexivirga</taxon>
    </lineage>
</organism>
<gene>
    <name evidence="1" type="ORF">HJ588_06230</name>
</gene>
<comment type="caution">
    <text evidence="1">The sequence shown here is derived from an EMBL/GenBank/DDBJ whole genome shotgun (WGS) entry which is preliminary data.</text>
</comment>
<sequence length="292" mass="33047">MIFTTAQAERAGVSRRQLAGPDYRQLIRGSYWRVGSAPTLGQRVRYLLATLPAARFASHHTAASLWGAVTPMASDIHLGTRKRRHTEHRGVRFHFYTHAPELLMVKGIAVTSPRQTFLDLAAHLEFIDLLILGDSLVRRARVTPAQLIDFVADKHSTGAAKAREVAHFVRARVDSPNESRLRLLMVSAGFPEPVVNHVVRIGARWREIDMSYPKLKLAFEFDGRHHIEREQQWEADILRREEVEAIGWRFIVITSTSMYADPLAVLGRIVDAVQLASGVRLRIGDGWRRHFG</sequence>
<evidence type="ECO:0000313" key="2">
    <source>
        <dbReference type="Proteomes" id="UP000557772"/>
    </source>
</evidence>
<dbReference type="Gene3D" id="3.40.960.10">
    <property type="entry name" value="VSR Endonuclease"/>
    <property type="match status" value="1"/>
</dbReference>
<dbReference type="Proteomes" id="UP000557772">
    <property type="component" value="Unassembled WGS sequence"/>
</dbReference>